<dbReference type="Gene3D" id="3.90.210.10">
    <property type="entry name" value="Heat-Labile Enterotoxin, subunit A"/>
    <property type="match status" value="1"/>
</dbReference>
<reference evidence="1" key="2">
    <citation type="submission" date="2020-09" db="EMBL/GenBank/DDBJ databases">
        <authorList>
            <person name="Sun Q."/>
            <person name="Sedlacek I."/>
        </authorList>
    </citation>
    <scope>NUCLEOTIDE SEQUENCE</scope>
    <source>
        <strain evidence="1">CCM 7897</strain>
    </source>
</reference>
<organism evidence="1 2">
    <name type="scientific">Azorhizobium oxalatiphilum</name>
    <dbReference type="NCBI Taxonomy" id="980631"/>
    <lineage>
        <taxon>Bacteria</taxon>
        <taxon>Pseudomonadati</taxon>
        <taxon>Pseudomonadota</taxon>
        <taxon>Alphaproteobacteria</taxon>
        <taxon>Hyphomicrobiales</taxon>
        <taxon>Xanthobacteraceae</taxon>
        <taxon>Azorhizobium</taxon>
    </lineage>
</organism>
<name>A0A917CA47_9HYPH</name>
<accession>A0A917CA47</accession>
<gene>
    <name evidence="1" type="ORF">GCM10007301_43230</name>
</gene>
<protein>
    <submittedName>
        <fullName evidence="1">Uncharacterized protein</fullName>
    </submittedName>
</protein>
<dbReference type="Proteomes" id="UP000606044">
    <property type="component" value="Unassembled WGS sequence"/>
</dbReference>
<dbReference type="AlphaFoldDB" id="A0A917CA47"/>
<sequence length="415" mass="45310">MPFEKIELPRGKLPESRECVRLCYNREKTVVWLELTNTDHMVGGNSQIFVTALIGAVTSPRGREAIKRATAAHHRHVVVPVGDQIGARVSEFQRAICADWAGFTPATAERYAKGTTFGTDISGPSFIMKALKTGFDAIGASISAYDGIRARAFTVDDVLGYLAKRALAVPPLITDPALTHDFVQMAPDPAGKLTEDKPRTQLQGDARNIAPIYSNKHKTHSRENAYGKGIAPAPFKPVVAYGFRGDTRPPSEIRAVGGFLPNYTRDFSEQPIIGQQRDAFTQALDLPTFLGDPTLGGYISTGSSYAITKSFASTSGGLRTEGWVYVCFVEGGFRVPAKGTIPASDKHPEIKIPFAEHEIAMPGMLDWDDIVACRRVTKTGTFEGNIFIRKVFAQHEWEACMKVFFLLSGASQGDH</sequence>
<evidence type="ECO:0000313" key="2">
    <source>
        <dbReference type="Proteomes" id="UP000606044"/>
    </source>
</evidence>
<keyword evidence="2" id="KW-1185">Reference proteome</keyword>
<dbReference type="SUPFAM" id="SSF56399">
    <property type="entry name" value="ADP-ribosylation"/>
    <property type="match status" value="1"/>
</dbReference>
<evidence type="ECO:0000313" key="1">
    <source>
        <dbReference type="EMBL" id="GGF78600.1"/>
    </source>
</evidence>
<dbReference type="EMBL" id="BMCT01000007">
    <property type="protein sequence ID" value="GGF78600.1"/>
    <property type="molecule type" value="Genomic_DNA"/>
</dbReference>
<reference evidence="1" key="1">
    <citation type="journal article" date="2014" name="Int. J. Syst. Evol. Microbiol.">
        <title>Complete genome sequence of Corynebacterium casei LMG S-19264T (=DSM 44701T), isolated from a smear-ripened cheese.</title>
        <authorList>
            <consortium name="US DOE Joint Genome Institute (JGI-PGF)"/>
            <person name="Walter F."/>
            <person name="Albersmeier A."/>
            <person name="Kalinowski J."/>
            <person name="Ruckert C."/>
        </authorList>
    </citation>
    <scope>NUCLEOTIDE SEQUENCE</scope>
    <source>
        <strain evidence="1">CCM 7897</strain>
    </source>
</reference>
<proteinExistence type="predicted"/>
<comment type="caution">
    <text evidence="1">The sequence shown here is derived from an EMBL/GenBank/DDBJ whole genome shotgun (WGS) entry which is preliminary data.</text>
</comment>